<dbReference type="GeneID" id="16077424"/>
<dbReference type="EMBL" id="GL832959">
    <property type="protein sequence ID" value="EGD81627.1"/>
    <property type="molecule type" value="Genomic_DNA"/>
</dbReference>
<evidence type="ECO:0000256" key="1">
    <source>
        <dbReference type="SAM" id="MobiDB-lite"/>
    </source>
</evidence>
<dbReference type="RefSeq" id="XP_004996831.1">
    <property type="nucleotide sequence ID" value="XM_004996774.1"/>
</dbReference>
<feature type="region of interest" description="Disordered" evidence="1">
    <location>
        <begin position="1"/>
        <end position="28"/>
    </location>
</feature>
<sequence>MRGSRQQGSDKKNGSFMRSTEPQVKLNKGLQTHVSQPLNWIKIVYLSSAVPRAVVFGLCDVAVVTGTKGVNLPRRRSPVITRSQKLRQSRCVAPSMAVVSVPGKRCAGSGEGEQME</sequence>
<dbReference type="InParanoid" id="F2U1X4"/>
<dbReference type="Proteomes" id="UP000007799">
    <property type="component" value="Unassembled WGS sequence"/>
</dbReference>
<gene>
    <name evidence="2" type="ORF">PTSG_02342</name>
</gene>
<evidence type="ECO:0000313" key="2">
    <source>
        <dbReference type="EMBL" id="EGD81627.1"/>
    </source>
</evidence>
<dbReference type="OrthoDB" id="193931at2759"/>
<dbReference type="AlphaFoldDB" id="F2U1X4"/>
<evidence type="ECO:0000313" key="3">
    <source>
        <dbReference type="Proteomes" id="UP000007799"/>
    </source>
</evidence>
<organism evidence="2 3">
    <name type="scientific">Salpingoeca rosetta (strain ATCC 50818 / BSB-021)</name>
    <dbReference type="NCBI Taxonomy" id="946362"/>
    <lineage>
        <taxon>Eukaryota</taxon>
        <taxon>Choanoflagellata</taxon>
        <taxon>Craspedida</taxon>
        <taxon>Salpingoecidae</taxon>
        <taxon>Salpingoeca</taxon>
    </lineage>
</organism>
<accession>F2U1X4</accession>
<reference evidence="2" key="1">
    <citation type="submission" date="2009-08" db="EMBL/GenBank/DDBJ databases">
        <title>Annotation of Salpingoeca rosetta.</title>
        <authorList>
            <consortium name="The Broad Institute Genome Sequencing Platform"/>
            <person name="Russ C."/>
            <person name="Cuomo C."/>
            <person name="Burger G."/>
            <person name="Gray M.W."/>
            <person name="Holland P.W.H."/>
            <person name="King N."/>
            <person name="Lang F.B.F."/>
            <person name="Roger A.J."/>
            <person name="Ruiz-Trillo I."/>
            <person name="Young S.K."/>
            <person name="Zeng Q."/>
            <person name="Gargeya S."/>
            <person name="Alvarado L."/>
            <person name="Berlin A."/>
            <person name="Chapman S.B."/>
            <person name="Chen Z."/>
            <person name="Freedman E."/>
            <person name="Gellesch M."/>
            <person name="Goldberg J."/>
            <person name="Griggs A."/>
            <person name="Gujja S."/>
            <person name="Heilman E."/>
            <person name="Heiman D."/>
            <person name="Howarth C."/>
            <person name="Mehta T."/>
            <person name="Neiman D."/>
            <person name="Pearson M."/>
            <person name="Roberts A."/>
            <person name="Saif S."/>
            <person name="Shea T."/>
            <person name="Shenoy N."/>
            <person name="Sisk P."/>
            <person name="Stolte C."/>
            <person name="Sykes S."/>
            <person name="White J."/>
            <person name="Yandava C."/>
            <person name="Haas B."/>
            <person name="Nusbaum C."/>
            <person name="Birren B."/>
        </authorList>
    </citation>
    <scope>NUCLEOTIDE SEQUENCE</scope>
    <source>
        <strain evidence="2">ATCC 50818</strain>
    </source>
</reference>
<proteinExistence type="predicted"/>
<name>F2U1X4_SALR5</name>
<dbReference type="KEGG" id="sre:PTSG_02342"/>
<protein>
    <submittedName>
        <fullName evidence="2">Uncharacterized protein</fullName>
    </submittedName>
</protein>
<keyword evidence="3" id="KW-1185">Reference proteome</keyword>